<reference evidence="1 2" key="1">
    <citation type="submission" date="2016-12" db="EMBL/GenBank/DDBJ databases">
        <authorList>
            <person name="Song W.-J."/>
            <person name="Kurnit D.M."/>
        </authorList>
    </citation>
    <scope>NUCLEOTIDE SEQUENCE [LARGE SCALE GENOMIC DNA]</scope>
    <source>
        <strain evidence="1 2">HSG9</strain>
    </source>
</reference>
<dbReference type="InterPro" id="IPR029058">
    <property type="entry name" value="AB_hydrolase_fold"/>
</dbReference>
<dbReference type="RefSeq" id="WP_176465490.1">
    <property type="nucleotide sequence ID" value="NZ_MTBC01000010.1"/>
</dbReference>
<keyword evidence="2" id="KW-1185">Reference proteome</keyword>
<gene>
    <name evidence="1" type="ORF">BUL40_13725</name>
</gene>
<dbReference type="Proteomes" id="UP000191680">
    <property type="component" value="Unassembled WGS sequence"/>
</dbReference>
<comment type="caution">
    <text evidence="1">The sequence shown here is derived from an EMBL/GenBank/DDBJ whole genome shotgun (WGS) entry which is preliminary data.</text>
</comment>
<evidence type="ECO:0000313" key="2">
    <source>
        <dbReference type="Proteomes" id="UP000191680"/>
    </source>
</evidence>
<name>A0A1V6LP41_9FLAO</name>
<protein>
    <submittedName>
        <fullName evidence="1">Esterase</fullName>
    </submittedName>
</protein>
<dbReference type="PANTHER" id="PTHR48098">
    <property type="entry name" value="ENTEROCHELIN ESTERASE-RELATED"/>
    <property type="match status" value="1"/>
</dbReference>
<dbReference type="EMBL" id="MTBC01000010">
    <property type="protein sequence ID" value="OQD41908.1"/>
    <property type="molecule type" value="Genomic_DNA"/>
</dbReference>
<dbReference type="PANTHER" id="PTHR48098:SF6">
    <property type="entry name" value="FERRI-BACILLIBACTIN ESTERASE BESA"/>
    <property type="match status" value="1"/>
</dbReference>
<sequence>MKLSYYLLLPIILYGCSKSNDISDINGSIQEFVIESTILKDSYPIYVYLPYNYSNNTNNQLIIGLDGETRFNEIATLISEKIQHGKIASSVFIAIGNNQKRNRDYTPTAYAHGSGGANNFYQFIKNELIPELQSRYDIDPSNNKTLIGHSFGGLFTQYVMAQERTSNPFDKFIASGTSYWYDAGVIFEYEQAYANVNTDLDVSLYNGMGTLEGGVMLASFEEMNKRLASRGFPNFRHKSELITGSGHSGSAIEIFKKGLDYVFSN</sequence>
<evidence type="ECO:0000313" key="1">
    <source>
        <dbReference type="EMBL" id="OQD41908.1"/>
    </source>
</evidence>
<proteinExistence type="predicted"/>
<organism evidence="1 2">
    <name type="scientific">Croceivirga radicis</name>
    <dbReference type="NCBI Taxonomy" id="1929488"/>
    <lineage>
        <taxon>Bacteria</taxon>
        <taxon>Pseudomonadati</taxon>
        <taxon>Bacteroidota</taxon>
        <taxon>Flavobacteriia</taxon>
        <taxon>Flavobacteriales</taxon>
        <taxon>Flavobacteriaceae</taxon>
        <taxon>Croceivirga</taxon>
    </lineage>
</organism>
<dbReference type="InterPro" id="IPR050583">
    <property type="entry name" value="Mycobacterial_A85_antigen"/>
</dbReference>
<dbReference type="Pfam" id="PF00756">
    <property type="entry name" value="Esterase"/>
    <property type="match status" value="1"/>
</dbReference>
<dbReference type="Gene3D" id="3.40.50.1820">
    <property type="entry name" value="alpha/beta hydrolase"/>
    <property type="match status" value="1"/>
</dbReference>
<dbReference type="SUPFAM" id="SSF53474">
    <property type="entry name" value="alpha/beta-Hydrolases"/>
    <property type="match status" value="1"/>
</dbReference>
<dbReference type="PROSITE" id="PS51257">
    <property type="entry name" value="PROKAR_LIPOPROTEIN"/>
    <property type="match status" value="1"/>
</dbReference>
<accession>A0A1V6LP41</accession>
<dbReference type="AlphaFoldDB" id="A0A1V6LP41"/>
<dbReference type="InterPro" id="IPR000801">
    <property type="entry name" value="Esterase-like"/>
</dbReference>